<protein>
    <submittedName>
        <fullName evidence="1">Uncharacterized protein</fullName>
    </submittedName>
</protein>
<sequence>MYNGIDGTDELLSLKVTNGDPKVAMRKDGRRWEPPGGLTDNTSDRFSLKRRFLELMKQAIYQARNRMIIMQTYRITYRQSSVYKMGFLMSKTDQAVKTFARYTYKAFMGCFFIRLRYERLLVKELLEAFERELDLWFDIELLTDLVMLNDENCKRMLNQVMTNRKDAWKFVE</sequence>
<reference evidence="1" key="1">
    <citation type="submission" date="2021-02" db="EMBL/GenBank/DDBJ databases">
        <authorList>
            <person name="Steward A R."/>
        </authorList>
    </citation>
    <scope>NUCLEOTIDE SEQUENCE</scope>
</reference>
<dbReference type="EMBL" id="CAJOBZ010000061">
    <property type="protein sequence ID" value="CAF4926697.1"/>
    <property type="molecule type" value="Genomic_DNA"/>
</dbReference>
<name>A0A821WQA5_9NEOP</name>
<dbReference type="Proteomes" id="UP000663880">
    <property type="component" value="Unassembled WGS sequence"/>
</dbReference>
<accession>A0A821WQA5</accession>
<evidence type="ECO:0000313" key="2">
    <source>
        <dbReference type="Proteomes" id="UP000663880"/>
    </source>
</evidence>
<proteinExistence type="predicted"/>
<keyword evidence="2" id="KW-1185">Reference proteome</keyword>
<gene>
    <name evidence="1" type="ORF">PMACD_LOCUS13510</name>
</gene>
<dbReference type="AlphaFoldDB" id="A0A821WQA5"/>
<organism evidence="1 2">
    <name type="scientific">Pieris macdunnoughi</name>
    <dbReference type="NCBI Taxonomy" id="345717"/>
    <lineage>
        <taxon>Eukaryota</taxon>
        <taxon>Metazoa</taxon>
        <taxon>Ecdysozoa</taxon>
        <taxon>Arthropoda</taxon>
        <taxon>Hexapoda</taxon>
        <taxon>Insecta</taxon>
        <taxon>Pterygota</taxon>
        <taxon>Neoptera</taxon>
        <taxon>Endopterygota</taxon>
        <taxon>Lepidoptera</taxon>
        <taxon>Glossata</taxon>
        <taxon>Ditrysia</taxon>
        <taxon>Papilionoidea</taxon>
        <taxon>Pieridae</taxon>
        <taxon>Pierinae</taxon>
        <taxon>Pieris</taxon>
    </lineage>
</organism>
<evidence type="ECO:0000313" key="1">
    <source>
        <dbReference type="EMBL" id="CAF4926697.1"/>
    </source>
</evidence>
<dbReference type="OrthoDB" id="7455276at2759"/>
<comment type="caution">
    <text evidence="1">The sequence shown here is derived from an EMBL/GenBank/DDBJ whole genome shotgun (WGS) entry which is preliminary data.</text>
</comment>